<dbReference type="AlphaFoldDB" id="A0A2C7AAN3"/>
<evidence type="ECO:0000313" key="2">
    <source>
        <dbReference type="Proteomes" id="UP000223527"/>
    </source>
</evidence>
<protein>
    <submittedName>
        <fullName evidence="1">Uncharacterized protein</fullName>
    </submittedName>
</protein>
<sequence length="189" mass="20473">MYSSIPPTHVAVATSETVAFDRLEHASDTVRLLTGPLTDSAAGTRRDILQWTRTACEAWEQREPGAQSDQWVGALRADGDAYALCEPSHMGGWPLMHFSDRASAEAECAALQVAVTGCRVVRVTVRQALGCLLAAGGAVGAPWWFATSRTSWCIAPGYETPILWLNETADLRGRLYRVPVADFVARLAV</sequence>
<evidence type="ECO:0000313" key="1">
    <source>
        <dbReference type="EMBL" id="PHK94134.1"/>
    </source>
</evidence>
<accession>A0A2C7AAN3</accession>
<dbReference type="RefSeq" id="WP_099096407.1">
    <property type="nucleotide sequence ID" value="NZ_PDNU01000031.1"/>
</dbReference>
<comment type="caution">
    <text evidence="1">The sequence shown here is derived from an EMBL/GenBank/DDBJ whole genome shotgun (WGS) entry which is preliminary data.</text>
</comment>
<proteinExistence type="predicted"/>
<name>A0A2C7AAN3_9PROT</name>
<organism evidence="1 2">
    <name type="scientific">Teichococcus rhizosphaerae</name>
    <dbReference type="NCBI Taxonomy" id="1335062"/>
    <lineage>
        <taxon>Bacteria</taxon>
        <taxon>Pseudomonadati</taxon>
        <taxon>Pseudomonadota</taxon>
        <taxon>Alphaproteobacteria</taxon>
        <taxon>Acetobacterales</taxon>
        <taxon>Roseomonadaceae</taxon>
        <taxon>Roseomonas</taxon>
    </lineage>
</organism>
<gene>
    <name evidence="1" type="ORF">CR162_15335</name>
</gene>
<dbReference type="Proteomes" id="UP000223527">
    <property type="component" value="Unassembled WGS sequence"/>
</dbReference>
<dbReference type="EMBL" id="PDNU01000031">
    <property type="protein sequence ID" value="PHK94134.1"/>
    <property type="molecule type" value="Genomic_DNA"/>
</dbReference>
<keyword evidence="2" id="KW-1185">Reference proteome</keyword>
<reference evidence="1 2" key="1">
    <citation type="submission" date="2017-10" db="EMBL/GenBank/DDBJ databases">
        <authorList>
            <person name="Banno H."/>
            <person name="Chua N.-H."/>
        </authorList>
    </citation>
    <scope>NUCLEOTIDE SEQUENCE [LARGE SCALE GENOMIC DNA]</scope>
    <source>
        <strain evidence="1 2">YW11</strain>
    </source>
</reference>